<evidence type="ECO:0000256" key="1">
    <source>
        <dbReference type="SAM" id="Phobius"/>
    </source>
</evidence>
<reference evidence="2 3" key="1">
    <citation type="submission" date="2006-06" db="EMBL/GenBank/DDBJ databases">
        <authorList>
            <person name="Moran M.A."/>
            <person name="Ferriera S."/>
            <person name="Johnson J."/>
            <person name="Kravitz S."/>
            <person name="Beeson K."/>
            <person name="Sutton G."/>
            <person name="Rogers Y.-H."/>
            <person name="Friedman R."/>
            <person name="Frazier M."/>
            <person name="Venter J.C."/>
        </authorList>
    </citation>
    <scope>NUCLEOTIDE SEQUENCE [LARGE SCALE GENOMIC DNA]</scope>
    <source>
        <strain evidence="2 3">E-37</strain>
    </source>
</reference>
<accession>A3K5T3</accession>
<organism evidence="2 3">
    <name type="scientific">Sagittula stellata (strain ATCC 700073 / DSM 11524 / E-37)</name>
    <dbReference type="NCBI Taxonomy" id="388399"/>
    <lineage>
        <taxon>Bacteria</taxon>
        <taxon>Pseudomonadati</taxon>
        <taxon>Pseudomonadota</taxon>
        <taxon>Alphaproteobacteria</taxon>
        <taxon>Rhodobacterales</taxon>
        <taxon>Roseobacteraceae</taxon>
        <taxon>Sagittula</taxon>
    </lineage>
</organism>
<dbReference type="EMBL" id="AAYA01000009">
    <property type="protein sequence ID" value="EBA07472.1"/>
    <property type="molecule type" value="Genomic_DNA"/>
</dbReference>
<comment type="caution">
    <text evidence="2">The sequence shown here is derived from an EMBL/GenBank/DDBJ whole genome shotgun (WGS) entry which is preliminary data.</text>
</comment>
<gene>
    <name evidence="2" type="ORF">SSE37_21775</name>
</gene>
<feature type="transmembrane region" description="Helical" evidence="1">
    <location>
        <begin position="344"/>
        <end position="366"/>
    </location>
</feature>
<protein>
    <submittedName>
        <fullName evidence="2">Uncharacterized protein</fullName>
    </submittedName>
</protein>
<proteinExistence type="predicted"/>
<keyword evidence="1" id="KW-0472">Membrane</keyword>
<feature type="transmembrane region" description="Helical" evidence="1">
    <location>
        <begin position="49"/>
        <end position="70"/>
    </location>
</feature>
<dbReference type="AlphaFoldDB" id="A3K5T3"/>
<keyword evidence="1" id="KW-0812">Transmembrane</keyword>
<name>A3K5T3_SAGS3</name>
<feature type="transmembrane region" description="Helical" evidence="1">
    <location>
        <begin position="95"/>
        <end position="118"/>
    </location>
</feature>
<sequence length="367" mass="39619">MGAADQTGRLYHTPRAWVLAGGIAVGLTTVSGMAYLATEAAFTCDIRDAALVLLVTLNAWIVYATGWLLTPRLGQMFANMPLPAHDPQRWIDRTLFTPASLVLAAAWGGALAGGIWIFDPWNREVLSLSELVPLIAEAAEHPLGTALGAPDNCPNPVPKLLLTRMLSLFIFCGNLIIGAGVAVIFRFWWAVLVRIDDIDLRILNLSREPLPALLRANSLLVTSSALVASLSILSLILSGFEVDQTVALFSLLTLSLVVATYAVPILPLSNRLREVKSEAMNEVERLIEAHHMQRSGLPPRPDGPLKNPDGDGYLDIATLEPLDKLMETRDTLRGIQTLPPGGQVSVSAAGIVAFLSFLPTIIDFLLK</sequence>
<feature type="transmembrane region" description="Helical" evidence="1">
    <location>
        <begin position="16"/>
        <end position="37"/>
    </location>
</feature>
<feature type="transmembrane region" description="Helical" evidence="1">
    <location>
        <begin position="246"/>
        <end position="266"/>
    </location>
</feature>
<dbReference type="OrthoDB" id="7738211at2"/>
<evidence type="ECO:0000313" key="3">
    <source>
        <dbReference type="Proteomes" id="UP000005713"/>
    </source>
</evidence>
<evidence type="ECO:0000313" key="2">
    <source>
        <dbReference type="EMBL" id="EBA07472.1"/>
    </source>
</evidence>
<feature type="transmembrane region" description="Helical" evidence="1">
    <location>
        <begin position="212"/>
        <end position="240"/>
    </location>
</feature>
<keyword evidence="1" id="KW-1133">Transmembrane helix</keyword>
<keyword evidence="3" id="KW-1185">Reference proteome</keyword>
<dbReference type="RefSeq" id="WP_005860506.1">
    <property type="nucleotide sequence ID" value="NZ_AAYA01000009.1"/>
</dbReference>
<feature type="transmembrane region" description="Helical" evidence="1">
    <location>
        <begin position="166"/>
        <end position="191"/>
    </location>
</feature>
<dbReference type="Proteomes" id="UP000005713">
    <property type="component" value="Unassembled WGS sequence"/>
</dbReference>